<evidence type="ECO:0000313" key="2">
    <source>
        <dbReference type="EMBL" id="RUQ86820.1"/>
    </source>
</evidence>
<organism evidence="1 3">
    <name type="scientific">Labedella gwakjiensis</name>
    <dbReference type="NCBI Taxonomy" id="390269"/>
    <lineage>
        <taxon>Bacteria</taxon>
        <taxon>Bacillati</taxon>
        <taxon>Actinomycetota</taxon>
        <taxon>Actinomycetes</taxon>
        <taxon>Micrococcales</taxon>
        <taxon>Microbacteriaceae</taxon>
        <taxon>Labedella</taxon>
    </lineage>
</organism>
<comment type="caution">
    <text evidence="1">The sequence shown here is derived from an EMBL/GenBank/DDBJ whole genome shotgun (WGS) entry which is preliminary data.</text>
</comment>
<evidence type="ECO:0000313" key="1">
    <source>
        <dbReference type="EMBL" id="PSL38685.1"/>
    </source>
</evidence>
<dbReference type="RefSeq" id="WP_106565046.1">
    <property type="nucleotide sequence ID" value="NZ_PYAU01000001.1"/>
</dbReference>
<dbReference type="AlphaFoldDB" id="A0A2P8GXK8"/>
<dbReference type="Proteomes" id="UP000268291">
    <property type="component" value="Unassembled WGS sequence"/>
</dbReference>
<name>A0A2P8GXK8_9MICO</name>
<sequence length="78" mass="8467">MSTSVDTHYTAKLADGPLEGKTISIDFLDSGEPKPSIGIPAGGNKTYIYARTSDMEFDREGSDRPSAVAYRYREASFG</sequence>
<dbReference type="OrthoDB" id="5117255at2"/>
<proteinExistence type="predicted"/>
<reference evidence="1 3" key="1">
    <citation type="submission" date="2018-03" db="EMBL/GenBank/DDBJ databases">
        <title>Genomic Encyclopedia of Archaeal and Bacterial Type Strains, Phase II (KMG-II): from individual species to whole genera.</title>
        <authorList>
            <person name="Goeker M."/>
        </authorList>
    </citation>
    <scope>NUCLEOTIDE SEQUENCE [LARGE SCALE GENOMIC DNA]</scope>
    <source>
        <strain evidence="1 3">DSM 21548</strain>
    </source>
</reference>
<evidence type="ECO:0000313" key="4">
    <source>
        <dbReference type="Proteomes" id="UP000268291"/>
    </source>
</evidence>
<accession>A0A2P8GXK8</accession>
<evidence type="ECO:0000313" key="3">
    <source>
        <dbReference type="Proteomes" id="UP000241203"/>
    </source>
</evidence>
<gene>
    <name evidence="1" type="ORF">CLV49_2313</name>
    <name evidence="2" type="ORF">ELQ93_07665</name>
</gene>
<dbReference type="EMBL" id="PYAU01000001">
    <property type="protein sequence ID" value="PSL38685.1"/>
    <property type="molecule type" value="Genomic_DNA"/>
</dbReference>
<dbReference type="EMBL" id="RZGY01000001">
    <property type="protein sequence ID" value="RUQ86820.1"/>
    <property type="molecule type" value="Genomic_DNA"/>
</dbReference>
<reference evidence="2 4" key="2">
    <citation type="submission" date="2018-12" db="EMBL/GenBank/DDBJ databases">
        <authorList>
            <person name="hu s."/>
            <person name="Xu Y."/>
            <person name="Xu B."/>
            <person name="Li F."/>
        </authorList>
    </citation>
    <scope>NUCLEOTIDE SEQUENCE [LARGE SCALE GENOMIC DNA]</scope>
    <source>
        <strain evidence="2 4">KSW2-17</strain>
    </source>
</reference>
<keyword evidence="4" id="KW-1185">Reference proteome</keyword>
<protein>
    <submittedName>
        <fullName evidence="1">Uncharacterized protein</fullName>
    </submittedName>
</protein>
<dbReference type="Proteomes" id="UP000241203">
    <property type="component" value="Unassembled WGS sequence"/>
</dbReference>